<dbReference type="EMBL" id="CAEZSF010000009">
    <property type="protein sequence ID" value="CAB4530299.1"/>
    <property type="molecule type" value="Genomic_DNA"/>
</dbReference>
<dbReference type="GO" id="GO:0006635">
    <property type="term" value="P:fatty acid beta-oxidation"/>
    <property type="evidence" value="ECO:0007669"/>
    <property type="project" value="TreeGrafter"/>
</dbReference>
<dbReference type="PANTHER" id="PTHR11941">
    <property type="entry name" value="ENOYL-COA HYDRATASE-RELATED"/>
    <property type="match status" value="1"/>
</dbReference>
<sequence>MSELTRHEAVVLLQFDMEENRFSGDLLEQIDSTLSAVEELALGPHPEPVALVTTGTGKFFSNGLDLDWLMANKEHAASNVAQVHAVFARMLRLPCVSVAALNGHAFAGGAMLALSHDFRIMRADRGYFCLPEVDLGLPFTHGMRELITSRLSTQVAHESMVTGKRYSGEEAAATAIVDQAVPESEVLATALALANSLASKAGPTIAKIRSDMYSLALDALDADAAS</sequence>
<dbReference type="CDD" id="cd06558">
    <property type="entry name" value="crotonase-like"/>
    <property type="match status" value="1"/>
</dbReference>
<proteinExistence type="predicted"/>
<dbReference type="InterPro" id="IPR001753">
    <property type="entry name" value="Enoyl-CoA_hydra/iso"/>
</dbReference>
<dbReference type="AlphaFoldDB" id="A0A6J6AW40"/>
<dbReference type="GO" id="GO:0004165">
    <property type="term" value="F:delta(3)-delta(2)-enoyl-CoA isomerase activity"/>
    <property type="evidence" value="ECO:0007669"/>
    <property type="project" value="TreeGrafter"/>
</dbReference>
<keyword evidence="1" id="KW-0443">Lipid metabolism</keyword>
<dbReference type="SUPFAM" id="SSF52096">
    <property type="entry name" value="ClpP/crotonase"/>
    <property type="match status" value="1"/>
</dbReference>
<dbReference type="Pfam" id="PF00378">
    <property type="entry name" value="ECH_1"/>
    <property type="match status" value="1"/>
</dbReference>
<evidence type="ECO:0000256" key="1">
    <source>
        <dbReference type="ARBA" id="ARBA00023098"/>
    </source>
</evidence>
<protein>
    <submittedName>
        <fullName evidence="2">Unannotated protein</fullName>
    </submittedName>
</protein>
<dbReference type="GO" id="GO:0005777">
    <property type="term" value="C:peroxisome"/>
    <property type="evidence" value="ECO:0007669"/>
    <property type="project" value="TreeGrafter"/>
</dbReference>
<gene>
    <name evidence="2" type="ORF">UFOPK1358_00195</name>
</gene>
<organism evidence="2">
    <name type="scientific">freshwater metagenome</name>
    <dbReference type="NCBI Taxonomy" id="449393"/>
    <lineage>
        <taxon>unclassified sequences</taxon>
        <taxon>metagenomes</taxon>
        <taxon>ecological metagenomes</taxon>
    </lineage>
</organism>
<name>A0A6J6AW40_9ZZZZ</name>
<dbReference type="InterPro" id="IPR029045">
    <property type="entry name" value="ClpP/crotonase-like_dom_sf"/>
</dbReference>
<dbReference type="Gene3D" id="3.90.226.10">
    <property type="entry name" value="2-enoyl-CoA Hydratase, Chain A, domain 1"/>
    <property type="match status" value="1"/>
</dbReference>
<dbReference type="FunFam" id="3.90.226.10:FF:000049">
    <property type="entry name" value="Enoyl-CoA delta isomerase 3"/>
    <property type="match status" value="1"/>
</dbReference>
<evidence type="ECO:0000313" key="2">
    <source>
        <dbReference type="EMBL" id="CAB4530299.1"/>
    </source>
</evidence>
<accession>A0A6J6AW40</accession>
<dbReference type="PANTHER" id="PTHR11941:SF75">
    <property type="entry name" value="ENOYL-COA HYDRATASE_ISOMERASE FAMILY PROTEIN"/>
    <property type="match status" value="1"/>
</dbReference>
<reference evidence="2" key="1">
    <citation type="submission" date="2020-05" db="EMBL/GenBank/DDBJ databases">
        <authorList>
            <person name="Chiriac C."/>
            <person name="Salcher M."/>
            <person name="Ghai R."/>
            <person name="Kavagutti S V."/>
        </authorList>
    </citation>
    <scope>NUCLEOTIDE SEQUENCE</scope>
</reference>